<dbReference type="RefSeq" id="WP_186740975.1">
    <property type="nucleotide sequence ID" value="NZ_CP060394.1"/>
</dbReference>
<reference evidence="10 11" key="1">
    <citation type="submission" date="2020-08" db="EMBL/GenBank/DDBJ databases">
        <title>Edaphobacter telluris sp. nov. and Acidobacterium dinghuensis sp. nov., two acidobacteria isolated from forest soil.</title>
        <authorList>
            <person name="Fu J."/>
            <person name="Qiu L."/>
        </authorList>
    </citation>
    <scope>NUCLEOTIDE SEQUENCE [LARGE SCALE GENOMIC DNA]</scope>
    <source>
        <strain evidence="10">4Y35</strain>
    </source>
</reference>
<dbReference type="GO" id="GO:0003886">
    <property type="term" value="F:DNA (cytosine-5-)-methyltransferase activity"/>
    <property type="evidence" value="ECO:0007669"/>
    <property type="project" value="UniProtKB-EC"/>
</dbReference>
<comment type="catalytic activity">
    <reaction evidence="6">
        <text>a 2'-deoxycytidine in DNA + S-adenosyl-L-methionine = a 5-methyl-2'-deoxycytidine in DNA + S-adenosyl-L-homocysteine + H(+)</text>
        <dbReference type="Rhea" id="RHEA:13681"/>
        <dbReference type="Rhea" id="RHEA-COMP:11369"/>
        <dbReference type="Rhea" id="RHEA-COMP:11370"/>
        <dbReference type="ChEBI" id="CHEBI:15378"/>
        <dbReference type="ChEBI" id="CHEBI:57856"/>
        <dbReference type="ChEBI" id="CHEBI:59789"/>
        <dbReference type="ChEBI" id="CHEBI:85452"/>
        <dbReference type="ChEBI" id="CHEBI:85454"/>
        <dbReference type="EC" id="2.1.1.37"/>
    </reaction>
</comment>
<evidence type="ECO:0000256" key="6">
    <source>
        <dbReference type="ARBA" id="ARBA00047422"/>
    </source>
</evidence>
<dbReference type="EC" id="2.1.1.37" evidence="1"/>
<dbReference type="InterPro" id="IPR029063">
    <property type="entry name" value="SAM-dependent_MTases_sf"/>
</dbReference>
<dbReference type="PRINTS" id="PR00105">
    <property type="entry name" value="C5METTRFRASE"/>
</dbReference>
<dbReference type="InterPro" id="IPR050390">
    <property type="entry name" value="C5-Methyltransferase"/>
</dbReference>
<keyword evidence="5" id="KW-0680">Restriction system</keyword>
<comment type="similarity">
    <text evidence="7 8">Belongs to the class I-like SAM-binding methyltransferase superfamily. C5-methyltransferase family.</text>
</comment>
<dbReference type="GO" id="GO:0032259">
    <property type="term" value="P:methylation"/>
    <property type="evidence" value="ECO:0007669"/>
    <property type="project" value="UniProtKB-KW"/>
</dbReference>
<keyword evidence="2 7" id="KW-0489">Methyltransferase</keyword>
<dbReference type="Gene3D" id="3.40.50.150">
    <property type="entry name" value="Vaccinia Virus protein VP39"/>
    <property type="match status" value="1"/>
</dbReference>
<accession>A0A7G8BE59</accession>
<evidence type="ECO:0000256" key="7">
    <source>
        <dbReference type="PROSITE-ProRule" id="PRU01016"/>
    </source>
</evidence>
<evidence type="ECO:0000313" key="10">
    <source>
        <dbReference type="EMBL" id="QNI30829.1"/>
    </source>
</evidence>
<evidence type="ECO:0000313" key="11">
    <source>
        <dbReference type="Proteomes" id="UP000515312"/>
    </source>
</evidence>
<dbReference type="PANTHER" id="PTHR10629:SF52">
    <property type="entry name" value="DNA (CYTOSINE-5)-METHYLTRANSFERASE 1"/>
    <property type="match status" value="1"/>
</dbReference>
<dbReference type="KEGG" id="adin:H7849_17130"/>
<name>A0A7G8BE59_9BACT</name>
<dbReference type="SUPFAM" id="SSF53335">
    <property type="entry name" value="S-adenosyl-L-methionine-dependent methyltransferases"/>
    <property type="match status" value="1"/>
</dbReference>
<dbReference type="PROSITE" id="PS51679">
    <property type="entry name" value="SAM_MT_C5"/>
    <property type="match status" value="1"/>
</dbReference>
<evidence type="ECO:0000256" key="3">
    <source>
        <dbReference type="ARBA" id="ARBA00022679"/>
    </source>
</evidence>
<evidence type="ECO:0000256" key="8">
    <source>
        <dbReference type="RuleBase" id="RU000416"/>
    </source>
</evidence>
<evidence type="ECO:0000256" key="5">
    <source>
        <dbReference type="ARBA" id="ARBA00022747"/>
    </source>
</evidence>
<dbReference type="Gene3D" id="3.90.120.10">
    <property type="entry name" value="DNA Methylase, subunit A, domain 2"/>
    <property type="match status" value="1"/>
</dbReference>
<evidence type="ECO:0000256" key="9">
    <source>
        <dbReference type="SAM" id="MobiDB-lite"/>
    </source>
</evidence>
<dbReference type="NCBIfam" id="TIGR00675">
    <property type="entry name" value="dcm"/>
    <property type="match status" value="1"/>
</dbReference>
<keyword evidence="11" id="KW-1185">Reference proteome</keyword>
<dbReference type="Pfam" id="PF00145">
    <property type="entry name" value="DNA_methylase"/>
    <property type="match status" value="1"/>
</dbReference>
<keyword evidence="3 7" id="KW-0808">Transferase</keyword>
<feature type="compositionally biased region" description="Polar residues" evidence="9">
    <location>
        <begin position="1"/>
        <end position="17"/>
    </location>
</feature>
<dbReference type="PANTHER" id="PTHR10629">
    <property type="entry name" value="CYTOSINE-SPECIFIC METHYLTRANSFERASE"/>
    <property type="match status" value="1"/>
</dbReference>
<dbReference type="GO" id="GO:0009307">
    <property type="term" value="P:DNA restriction-modification system"/>
    <property type="evidence" value="ECO:0007669"/>
    <property type="project" value="UniProtKB-KW"/>
</dbReference>
<dbReference type="EMBL" id="CP060394">
    <property type="protein sequence ID" value="QNI30829.1"/>
    <property type="molecule type" value="Genomic_DNA"/>
</dbReference>
<keyword evidence="4 7" id="KW-0949">S-adenosyl-L-methionine</keyword>
<feature type="region of interest" description="Disordered" evidence="9">
    <location>
        <begin position="1"/>
        <end position="20"/>
    </location>
</feature>
<organism evidence="10 11">
    <name type="scientific">Alloacidobacterium dinghuense</name>
    <dbReference type="NCBI Taxonomy" id="2763107"/>
    <lineage>
        <taxon>Bacteria</taxon>
        <taxon>Pseudomonadati</taxon>
        <taxon>Acidobacteriota</taxon>
        <taxon>Terriglobia</taxon>
        <taxon>Terriglobales</taxon>
        <taxon>Acidobacteriaceae</taxon>
        <taxon>Alloacidobacterium</taxon>
    </lineage>
</organism>
<sequence length="374" mass="41770">MTTNNANKASAYSNGNHPSRADHHEVVCPLPVISLFSGCGGLDLGFANAGFTSILAIDANAAACRTYERNHVSTRVFKRDLSKLPRKYILERLSELSTTVKPIGIVGGPPCQAFSQGNWQKRDDDPRALLSKTYATILRELNDACDLDFFVFENVLGLRQDRHDEQFKQIKRLFSAAGFRIFESELNAQNFGVAQVRRRLFVVGLNRYKYPNISFTFPTQNGAPKRSVRDLIAELPAPLFFKRGTSVTDIPHHPNHWCMVPRSDRFFNGSLKEGEIKGRPFRVLKWDAPSWTVAYGNREVHIHPSATRRLSVYEAMLLQGFPPEYELCGTLSDQIRLVSDAVPPPLAEALANSLIDALGYDRATTANSACSIRA</sequence>
<protein>
    <recommendedName>
        <fullName evidence="1">DNA (cytosine-5-)-methyltransferase</fullName>
        <ecNumber evidence="1">2.1.1.37</ecNumber>
    </recommendedName>
</protein>
<proteinExistence type="inferred from homology"/>
<dbReference type="REBASE" id="440974">
    <property type="entry name" value="M.Asp4Y35ORF17130P"/>
</dbReference>
<dbReference type="InterPro" id="IPR001525">
    <property type="entry name" value="C5_MeTfrase"/>
</dbReference>
<dbReference type="Proteomes" id="UP000515312">
    <property type="component" value="Chromosome"/>
</dbReference>
<evidence type="ECO:0000256" key="1">
    <source>
        <dbReference type="ARBA" id="ARBA00011975"/>
    </source>
</evidence>
<evidence type="ECO:0000256" key="4">
    <source>
        <dbReference type="ARBA" id="ARBA00022691"/>
    </source>
</evidence>
<dbReference type="AlphaFoldDB" id="A0A7G8BE59"/>
<gene>
    <name evidence="10" type="ORF">H7849_17130</name>
</gene>
<evidence type="ECO:0000256" key="2">
    <source>
        <dbReference type="ARBA" id="ARBA00022603"/>
    </source>
</evidence>
<feature type="active site" evidence="7">
    <location>
        <position position="111"/>
    </location>
</feature>